<dbReference type="InterPro" id="IPR023198">
    <property type="entry name" value="PGP-like_dom2"/>
</dbReference>
<accession>A0A0W0V4J3</accession>
<dbReference type="PANTHER" id="PTHR43434:SF1">
    <property type="entry name" value="PHOSPHOGLYCOLATE PHOSPHATASE"/>
    <property type="match status" value="1"/>
</dbReference>
<comment type="similarity">
    <text evidence="3">Belongs to the HAD-like hydrolase superfamily. CbbY/CbbZ/Gph/YieH family.</text>
</comment>
<dbReference type="Gene3D" id="3.40.50.1000">
    <property type="entry name" value="HAD superfamily/HAD-like"/>
    <property type="match status" value="1"/>
</dbReference>
<organism evidence="5 7">
    <name type="scientific">Legionella israelensis</name>
    <dbReference type="NCBI Taxonomy" id="454"/>
    <lineage>
        <taxon>Bacteria</taxon>
        <taxon>Pseudomonadati</taxon>
        <taxon>Pseudomonadota</taxon>
        <taxon>Gammaproteobacteria</taxon>
        <taxon>Legionellales</taxon>
        <taxon>Legionellaceae</taxon>
        <taxon>Legionella</taxon>
    </lineage>
</organism>
<gene>
    <name evidence="6" type="ORF">E3983_11455</name>
    <name evidence="5" type="ORF">Lisr_2393</name>
</gene>
<dbReference type="InterPro" id="IPR023214">
    <property type="entry name" value="HAD_sf"/>
</dbReference>
<evidence type="ECO:0000256" key="3">
    <source>
        <dbReference type="ARBA" id="ARBA00006171"/>
    </source>
</evidence>
<dbReference type="RefSeq" id="WP_058502682.1">
    <property type="nucleotide sequence ID" value="NZ_CAAAJA010000032.1"/>
</dbReference>
<evidence type="ECO:0000313" key="6">
    <source>
        <dbReference type="EMBL" id="QBR84915.1"/>
    </source>
</evidence>
<dbReference type="InterPro" id="IPR041492">
    <property type="entry name" value="HAD_2"/>
</dbReference>
<dbReference type="NCBIfam" id="TIGR01662">
    <property type="entry name" value="HAD-SF-IIIA"/>
    <property type="match status" value="1"/>
</dbReference>
<dbReference type="NCBIfam" id="TIGR01509">
    <property type="entry name" value="HAD-SF-IA-v3"/>
    <property type="match status" value="1"/>
</dbReference>
<reference evidence="6 8" key="2">
    <citation type="submission" date="2019-03" db="EMBL/GenBank/DDBJ databases">
        <title>Diverse conjugative elements silence natural transformation in Legionella species.</title>
        <authorList>
            <person name="Durieux I."/>
            <person name="Ginevra C."/>
            <person name="Attaiech L."/>
            <person name="Picq K."/>
            <person name="Juan P.A."/>
            <person name="Jarraud S."/>
            <person name="Charpentier X."/>
        </authorList>
    </citation>
    <scope>NUCLEOTIDE SEQUENCE [LARGE SCALE GENOMIC DNA]</scope>
    <source>
        <strain evidence="6 8">HL-0427-4011</strain>
    </source>
</reference>
<dbReference type="GO" id="GO:0008967">
    <property type="term" value="F:phosphoglycolate phosphatase activity"/>
    <property type="evidence" value="ECO:0007669"/>
    <property type="project" value="UniProtKB-EC"/>
</dbReference>
<evidence type="ECO:0000313" key="8">
    <source>
        <dbReference type="Proteomes" id="UP000295517"/>
    </source>
</evidence>
<comment type="catalytic activity">
    <reaction evidence="1">
        <text>2-phosphoglycolate + H2O = glycolate + phosphate</text>
        <dbReference type="Rhea" id="RHEA:14369"/>
        <dbReference type="ChEBI" id="CHEBI:15377"/>
        <dbReference type="ChEBI" id="CHEBI:29805"/>
        <dbReference type="ChEBI" id="CHEBI:43474"/>
        <dbReference type="ChEBI" id="CHEBI:58033"/>
        <dbReference type="EC" id="3.1.3.18"/>
    </reaction>
</comment>
<dbReference type="AlphaFoldDB" id="A0A0W0V4J3"/>
<dbReference type="InterPro" id="IPR036412">
    <property type="entry name" value="HAD-like_sf"/>
</dbReference>
<protein>
    <recommendedName>
        <fullName evidence="4">phosphoglycolate phosphatase</fullName>
        <ecNumber evidence="4">3.1.3.18</ecNumber>
    </recommendedName>
</protein>
<name>A0A0W0V4J3_9GAMM</name>
<dbReference type="InterPro" id="IPR006549">
    <property type="entry name" value="HAD-SF_hydro_IIIA"/>
</dbReference>
<dbReference type="Proteomes" id="UP000295517">
    <property type="component" value="Chromosome"/>
</dbReference>
<evidence type="ECO:0000256" key="2">
    <source>
        <dbReference type="ARBA" id="ARBA00004818"/>
    </source>
</evidence>
<sequence length="218" mass="24200">MSSLYHLIIFDWEGTLTDSLGQIVHAISKEAHALNFGKIKPEVARQYIHLGLVPTLKKVLPQLTTTQHEQLLYQVQQKLTAKSAEVHLIPGAKKFIHQLQKAHIDLAIASNKSQVSLQRALRASHLDSIFKITRSAGQTPPKPDPQMLKEIMDVFDVNAQTTLMIGDSMADMEMANNAGVTAIGMDFYQQQASSLKEAGAKKIFDNYPQLATYLGLNH</sequence>
<comment type="pathway">
    <text evidence="2">Organic acid metabolism; glycolate biosynthesis; glycolate from 2-phosphoglycolate: step 1/1.</text>
</comment>
<reference evidence="5 7" key="1">
    <citation type="submission" date="2015-11" db="EMBL/GenBank/DDBJ databases">
        <title>Genomic analysis of 38 Legionella species identifies large and diverse effector repertoires.</title>
        <authorList>
            <person name="Burstein D."/>
            <person name="Amaro F."/>
            <person name="Zusman T."/>
            <person name="Lifshitz Z."/>
            <person name="Cohen O."/>
            <person name="Gilbert J.A."/>
            <person name="Pupko T."/>
            <person name="Shuman H.A."/>
            <person name="Segal G."/>
        </authorList>
    </citation>
    <scope>NUCLEOTIDE SEQUENCE [LARGE SCALE GENOMIC DNA]</scope>
    <source>
        <strain evidence="5 7">Bercovier 4</strain>
    </source>
</reference>
<dbReference type="PANTHER" id="PTHR43434">
    <property type="entry name" value="PHOSPHOGLYCOLATE PHOSPHATASE"/>
    <property type="match status" value="1"/>
</dbReference>
<keyword evidence="5" id="KW-0378">Hydrolase</keyword>
<dbReference type="NCBIfam" id="TIGR01549">
    <property type="entry name" value="HAD-SF-IA-v1"/>
    <property type="match status" value="1"/>
</dbReference>
<dbReference type="Proteomes" id="UP000054761">
    <property type="component" value="Unassembled WGS sequence"/>
</dbReference>
<dbReference type="EMBL" id="CP038254">
    <property type="protein sequence ID" value="QBR84915.1"/>
    <property type="molecule type" value="Genomic_DNA"/>
</dbReference>
<dbReference type="EC" id="3.1.3.18" evidence="4"/>
<evidence type="ECO:0000256" key="1">
    <source>
        <dbReference type="ARBA" id="ARBA00000830"/>
    </source>
</evidence>
<evidence type="ECO:0000313" key="5">
    <source>
        <dbReference type="EMBL" id="KTD15048.1"/>
    </source>
</evidence>
<evidence type="ECO:0000256" key="4">
    <source>
        <dbReference type="ARBA" id="ARBA00013078"/>
    </source>
</evidence>
<dbReference type="OrthoDB" id="9782449at2"/>
<dbReference type="SFLD" id="SFLDG01129">
    <property type="entry name" value="C1.5:_HAD__Beta-PGM__Phosphata"/>
    <property type="match status" value="1"/>
</dbReference>
<dbReference type="InterPro" id="IPR006439">
    <property type="entry name" value="HAD-SF_hydro_IA"/>
</dbReference>
<keyword evidence="7" id="KW-1185">Reference proteome</keyword>
<proteinExistence type="inferred from homology"/>
<dbReference type="SFLD" id="SFLDS00003">
    <property type="entry name" value="Haloacid_Dehalogenase"/>
    <property type="match status" value="1"/>
</dbReference>
<dbReference type="EMBL" id="LNYH01000147">
    <property type="protein sequence ID" value="KTD15048.1"/>
    <property type="molecule type" value="Genomic_DNA"/>
</dbReference>
<dbReference type="GO" id="GO:0006281">
    <property type="term" value="P:DNA repair"/>
    <property type="evidence" value="ECO:0007669"/>
    <property type="project" value="TreeGrafter"/>
</dbReference>
<dbReference type="Pfam" id="PF13419">
    <property type="entry name" value="HAD_2"/>
    <property type="match status" value="1"/>
</dbReference>
<dbReference type="STRING" id="454.Lisr_2393"/>
<dbReference type="InterPro" id="IPR050155">
    <property type="entry name" value="HAD-like_hydrolase_sf"/>
</dbReference>
<dbReference type="SUPFAM" id="SSF56784">
    <property type="entry name" value="HAD-like"/>
    <property type="match status" value="1"/>
</dbReference>
<evidence type="ECO:0000313" key="7">
    <source>
        <dbReference type="Proteomes" id="UP000054761"/>
    </source>
</evidence>
<dbReference type="PATRIC" id="fig|454.4.peg.2617"/>
<dbReference type="GO" id="GO:0005829">
    <property type="term" value="C:cytosol"/>
    <property type="evidence" value="ECO:0007669"/>
    <property type="project" value="TreeGrafter"/>
</dbReference>
<dbReference type="Gene3D" id="1.10.150.240">
    <property type="entry name" value="Putative phosphatase, domain 2"/>
    <property type="match status" value="1"/>
</dbReference>